<proteinExistence type="predicted"/>
<dbReference type="CDD" id="cd00093">
    <property type="entry name" value="HTH_XRE"/>
    <property type="match status" value="1"/>
</dbReference>
<feature type="domain" description="HTH cro/C1-type" evidence="1">
    <location>
        <begin position="52"/>
        <end position="82"/>
    </location>
</feature>
<gene>
    <name evidence="2" type="ORF">GALL_538660</name>
</gene>
<accession>A0A1J5P0H1</accession>
<dbReference type="Gene3D" id="1.10.260.40">
    <property type="entry name" value="lambda repressor-like DNA-binding domains"/>
    <property type="match status" value="1"/>
</dbReference>
<dbReference type="SMART" id="SM00530">
    <property type="entry name" value="HTH_XRE"/>
    <property type="match status" value="1"/>
</dbReference>
<dbReference type="Pfam" id="PF01381">
    <property type="entry name" value="HTH_3"/>
    <property type="match status" value="1"/>
</dbReference>
<protein>
    <recommendedName>
        <fullName evidence="1">HTH cro/C1-type domain-containing protein</fullName>
    </recommendedName>
</protein>
<name>A0A1J5P0H1_9ZZZZ</name>
<dbReference type="PROSITE" id="PS50943">
    <property type="entry name" value="HTH_CROC1"/>
    <property type="match status" value="1"/>
</dbReference>
<dbReference type="GO" id="GO:0003677">
    <property type="term" value="F:DNA binding"/>
    <property type="evidence" value="ECO:0007669"/>
    <property type="project" value="InterPro"/>
</dbReference>
<comment type="caution">
    <text evidence="2">The sequence shown here is derived from an EMBL/GenBank/DDBJ whole genome shotgun (WGS) entry which is preliminary data.</text>
</comment>
<dbReference type="InterPro" id="IPR001387">
    <property type="entry name" value="Cro/C1-type_HTH"/>
</dbReference>
<dbReference type="AlphaFoldDB" id="A0A1J5P0H1"/>
<dbReference type="EMBL" id="MLJW01008000">
    <property type="protein sequence ID" value="OIQ64582.1"/>
    <property type="molecule type" value="Genomic_DNA"/>
</dbReference>
<reference evidence="2" key="1">
    <citation type="submission" date="2016-10" db="EMBL/GenBank/DDBJ databases">
        <title>Sequence of Gallionella enrichment culture.</title>
        <authorList>
            <person name="Poehlein A."/>
            <person name="Muehling M."/>
            <person name="Daniel R."/>
        </authorList>
    </citation>
    <scope>NUCLEOTIDE SEQUENCE</scope>
</reference>
<dbReference type="SUPFAM" id="SSF47413">
    <property type="entry name" value="lambda repressor-like DNA-binding domains"/>
    <property type="match status" value="1"/>
</dbReference>
<evidence type="ECO:0000259" key="1">
    <source>
        <dbReference type="PROSITE" id="PS50943"/>
    </source>
</evidence>
<sequence length="124" mass="13904">MAKNKLNLDKSKVRDRGGEALTRLKADPEMAKEIAEMRKEWKESDRKYLENIPAIRKAAELTQSEVAKKLGMAQAGVSRLESQGDMMLSTLGKYLLAVGENPRLIVTIHGEDFEVDLGWMGEDL</sequence>
<organism evidence="2">
    <name type="scientific">mine drainage metagenome</name>
    <dbReference type="NCBI Taxonomy" id="410659"/>
    <lineage>
        <taxon>unclassified sequences</taxon>
        <taxon>metagenomes</taxon>
        <taxon>ecological metagenomes</taxon>
    </lineage>
</organism>
<dbReference type="InterPro" id="IPR010982">
    <property type="entry name" value="Lambda_DNA-bd_dom_sf"/>
</dbReference>
<evidence type="ECO:0000313" key="2">
    <source>
        <dbReference type="EMBL" id="OIQ64582.1"/>
    </source>
</evidence>